<evidence type="ECO:0000256" key="1">
    <source>
        <dbReference type="SAM" id="Phobius"/>
    </source>
</evidence>
<dbReference type="KEGG" id="tpf:TPHA_0E02440"/>
<dbReference type="InterPro" id="IPR000253">
    <property type="entry name" value="FHA_dom"/>
</dbReference>
<feature type="transmembrane region" description="Helical" evidence="1">
    <location>
        <begin position="389"/>
        <end position="412"/>
    </location>
</feature>
<feature type="domain" description="FHA" evidence="2">
    <location>
        <begin position="22"/>
        <end position="85"/>
    </location>
</feature>
<evidence type="ECO:0000313" key="4">
    <source>
        <dbReference type="Proteomes" id="UP000005666"/>
    </source>
</evidence>
<proteinExistence type="predicted"/>
<dbReference type="OMA" id="CCESRIS"/>
<dbReference type="PROSITE" id="PS50006">
    <property type="entry name" value="FHA_DOMAIN"/>
    <property type="match status" value="1"/>
</dbReference>
<evidence type="ECO:0000313" key="3">
    <source>
        <dbReference type="EMBL" id="CCE63336.1"/>
    </source>
</evidence>
<dbReference type="HOGENOM" id="CLU_057557_0_0_1"/>
<keyword evidence="1" id="KW-1133">Transmembrane helix</keyword>
<name>G8BTV8_TETPH</name>
<organism evidence="3 4">
    <name type="scientific">Tetrapisispora phaffii (strain ATCC 24235 / CBS 4417 / NBRC 1672 / NRRL Y-8282 / UCD 70-5)</name>
    <name type="common">Yeast</name>
    <name type="synonym">Fabospora phaffii</name>
    <dbReference type="NCBI Taxonomy" id="1071381"/>
    <lineage>
        <taxon>Eukaryota</taxon>
        <taxon>Fungi</taxon>
        <taxon>Dikarya</taxon>
        <taxon>Ascomycota</taxon>
        <taxon>Saccharomycotina</taxon>
        <taxon>Saccharomycetes</taxon>
        <taxon>Saccharomycetales</taxon>
        <taxon>Saccharomycetaceae</taxon>
        <taxon>Tetrapisispora</taxon>
    </lineage>
</organism>
<reference evidence="3 4" key="1">
    <citation type="journal article" date="2011" name="Proc. Natl. Acad. Sci. U.S.A.">
        <title>Evolutionary erosion of yeast sex chromosomes by mating-type switching accidents.</title>
        <authorList>
            <person name="Gordon J.L."/>
            <person name="Armisen D."/>
            <person name="Proux-Wera E."/>
            <person name="Oheigeartaigh S.S."/>
            <person name="Byrne K.P."/>
            <person name="Wolfe K.H."/>
        </authorList>
    </citation>
    <scope>NUCLEOTIDE SEQUENCE [LARGE SCALE GENOMIC DNA]</scope>
    <source>
        <strain evidence="4">ATCC 24235 / CBS 4417 / NBRC 1672 / NRRL Y-8282 / UCD 70-5</strain>
    </source>
</reference>
<dbReference type="InterPro" id="IPR008984">
    <property type="entry name" value="SMAD_FHA_dom_sf"/>
</dbReference>
<dbReference type="OrthoDB" id="4068945at2759"/>
<dbReference type="RefSeq" id="XP_003685770.1">
    <property type="nucleotide sequence ID" value="XM_003685722.1"/>
</dbReference>
<dbReference type="AlphaFoldDB" id="G8BTV8"/>
<accession>G8BTV8</accession>
<keyword evidence="1" id="KW-0472">Membrane</keyword>
<dbReference type="GeneID" id="11531485"/>
<dbReference type="EMBL" id="HE612860">
    <property type="protein sequence ID" value="CCE63336.1"/>
    <property type="molecule type" value="Genomic_DNA"/>
</dbReference>
<sequence length="422" mass="47788">MLDIRQRIFDLNESRRDAGVIEIIGRASDRIESRNSDTNNFYFNDRFLSRNHASLCIKLLQPTLSDTSVVDQFRIFVTDLDSSYGIVDLYCNDQKQDVIDIKNGEYFGLIDLKNNESDSRILYKLRCRVVIFQDPLSKGYICQLEVENLVNEDDIVSLSDSYELSDSSVNEKIVADFNEARLGDNLFDTRSEREEDEISISYSKVSNDLDPDSSNLSSFENIIYSDTRTSESGSEELSPSPETVDDCFETRSELIDEKYSVVSLHAEDRQEYPKNNDFVILDTSKISKKGSQSIDPIITYPANNFTADIDISGTDEIIQDSVPAVTSNITSPCTIYDDKFNHNYSKHKSSKRSLQPEFQEINLRKICSPIKKRKKINAITKTLRSKKELIICGLVGLAVGSIGTFGLLIAVANKLEQNQKLD</sequence>
<keyword evidence="1" id="KW-0812">Transmembrane</keyword>
<dbReference type="SUPFAM" id="SSF49879">
    <property type="entry name" value="SMAD/FHA domain"/>
    <property type="match status" value="1"/>
</dbReference>
<dbReference type="Proteomes" id="UP000005666">
    <property type="component" value="Chromosome 5"/>
</dbReference>
<keyword evidence="4" id="KW-1185">Reference proteome</keyword>
<evidence type="ECO:0000259" key="2">
    <source>
        <dbReference type="PROSITE" id="PS50006"/>
    </source>
</evidence>
<protein>
    <recommendedName>
        <fullName evidence="2">FHA domain-containing protein</fullName>
    </recommendedName>
</protein>
<gene>
    <name evidence="3" type="primary">TPHA0E02440</name>
    <name evidence="3" type="ordered locus">TPHA_0E02440</name>
</gene>
<dbReference type="eggNOG" id="ENOG502S4UY">
    <property type="taxonomic scope" value="Eukaryota"/>
</dbReference>